<dbReference type="AlphaFoldDB" id="L5LNY8"/>
<dbReference type="Proteomes" id="UP000010556">
    <property type="component" value="Unassembled WGS sequence"/>
</dbReference>
<keyword evidence="5" id="KW-0375">Hydrogen ion transport</keyword>
<keyword evidence="11" id="KW-1185">Reference proteome</keyword>
<feature type="transmembrane region" description="Helical" evidence="9">
    <location>
        <begin position="32"/>
        <end position="54"/>
    </location>
</feature>
<keyword evidence="7" id="KW-0406">Ion transport</keyword>
<comment type="subcellular location">
    <subcellularLocation>
        <location evidence="1">Membrane</location>
        <topology evidence="1">Multi-pass membrane protein</topology>
    </subcellularLocation>
</comment>
<evidence type="ECO:0000313" key="10">
    <source>
        <dbReference type="EMBL" id="ELK27208.1"/>
    </source>
</evidence>
<reference evidence="11" key="1">
    <citation type="journal article" date="2013" name="Science">
        <title>Comparative analysis of bat genomes provides insight into the evolution of flight and immunity.</title>
        <authorList>
            <person name="Zhang G."/>
            <person name="Cowled C."/>
            <person name="Shi Z."/>
            <person name="Huang Z."/>
            <person name="Bishop-Lilly K.A."/>
            <person name="Fang X."/>
            <person name="Wynne J.W."/>
            <person name="Xiong Z."/>
            <person name="Baker M.L."/>
            <person name="Zhao W."/>
            <person name="Tachedjian M."/>
            <person name="Zhu Y."/>
            <person name="Zhou P."/>
            <person name="Jiang X."/>
            <person name="Ng J."/>
            <person name="Yang L."/>
            <person name="Wu L."/>
            <person name="Xiao J."/>
            <person name="Feng Y."/>
            <person name="Chen Y."/>
            <person name="Sun X."/>
            <person name="Zhang Y."/>
            <person name="Marsh G.A."/>
            <person name="Crameri G."/>
            <person name="Broder C.C."/>
            <person name="Frey K.G."/>
            <person name="Wang L.F."/>
            <person name="Wang J."/>
        </authorList>
    </citation>
    <scope>NUCLEOTIDE SEQUENCE [LARGE SCALE GENOMIC DNA]</scope>
</reference>
<dbReference type="InterPro" id="IPR008389">
    <property type="entry name" value="ATPase_V0-cplx_e1/e2_su"/>
</dbReference>
<evidence type="ECO:0000256" key="4">
    <source>
        <dbReference type="ARBA" id="ARBA00022692"/>
    </source>
</evidence>
<proteinExistence type="inferred from homology"/>
<evidence type="ECO:0000256" key="2">
    <source>
        <dbReference type="ARBA" id="ARBA00008328"/>
    </source>
</evidence>
<evidence type="ECO:0000256" key="9">
    <source>
        <dbReference type="SAM" id="Phobius"/>
    </source>
</evidence>
<keyword evidence="4 9" id="KW-0812">Transmembrane</keyword>
<evidence type="ECO:0000256" key="7">
    <source>
        <dbReference type="ARBA" id="ARBA00023065"/>
    </source>
</evidence>
<evidence type="ECO:0000256" key="8">
    <source>
        <dbReference type="ARBA" id="ARBA00023136"/>
    </source>
</evidence>
<evidence type="ECO:0000256" key="5">
    <source>
        <dbReference type="ARBA" id="ARBA00022781"/>
    </source>
</evidence>
<keyword evidence="3" id="KW-0813">Transport</keyword>
<evidence type="ECO:0000256" key="6">
    <source>
        <dbReference type="ARBA" id="ARBA00022989"/>
    </source>
</evidence>
<dbReference type="GO" id="GO:0046961">
    <property type="term" value="F:proton-transporting ATPase activity, rotational mechanism"/>
    <property type="evidence" value="ECO:0007669"/>
    <property type="project" value="InterPro"/>
</dbReference>
<dbReference type="GO" id="GO:0033179">
    <property type="term" value="C:proton-transporting V-type ATPase, V0 domain"/>
    <property type="evidence" value="ECO:0007669"/>
    <property type="project" value="InterPro"/>
</dbReference>
<keyword evidence="6 9" id="KW-1133">Transmembrane helix</keyword>
<gene>
    <name evidence="10" type="ORF">MDA_GLEAN10007224</name>
</gene>
<dbReference type="EMBL" id="KB110399">
    <property type="protein sequence ID" value="ELK27208.1"/>
    <property type="molecule type" value="Genomic_DNA"/>
</dbReference>
<dbReference type="Pfam" id="PF05493">
    <property type="entry name" value="ATP_synt_H"/>
    <property type="match status" value="1"/>
</dbReference>
<organism evidence="10 11">
    <name type="scientific">Myotis davidii</name>
    <name type="common">David's myotis</name>
    <dbReference type="NCBI Taxonomy" id="225400"/>
    <lineage>
        <taxon>Eukaryota</taxon>
        <taxon>Metazoa</taxon>
        <taxon>Chordata</taxon>
        <taxon>Craniata</taxon>
        <taxon>Vertebrata</taxon>
        <taxon>Euteleostomi</taxon>
        <taxon>Mammalia</taxon>
        <taxon>Eutheria</taxon>
        <taxon>Laurasiatheria</taxon>
        <taxon>Chiroptera</taxon>
        <taxon>Yangochiroptera</taxon>
        <taxon>Vespertilionidae</taxon>
        <taxon>Myotis</taxon>
    </lineage>
</organism>
<keyword evidence="8 9" id="KW-0472">Membrane</keyword>
<accession>L5LNY8</accession>
<evidence type="ECO:0000256" key="1">
    <source>
        <dbReference type="ARBA" id="ARBA00004141"/>
    </source>
</evidence>
<evidence type="ECO:0000256" key="3">
    <source>
        <dbReference type="ARBA" id="ARBA00022448"/>
    </source>
</evidence>
<evidence type="ECO:0000313" key="11">
    <source>
        <dbReference type="Proteomes" id="UP000010556"/>
    </source>
</evidence>
<name>L5LNY8_MYODS</name>
<sequence length="96" mass="10450">MNKSLRCTVQKVIIFTTFWGLISNKASNCQEIITTLVATAVCCYLFWLIAMLAADSPVWAAAEEQTICMCTSCGSGHCHFSPGAPALWVTSAQWSL</sequence>
<protein>
    <submittedName>
        <fullName evidence="10">V-type proton ATPase subunit e 2</fullName>
    </submittedName>
</protein>
<comment type="similarity">
    <text evidence="2">Belongs to the V-ATPase e1/e2 subunit family.</text>
</comment>